<evidence type="ECO:0000256" key="4">
    <source>
        <dbReference type="SAM" id="MobiDB-lite"/>
    </source>
</evidence>
<evidence type="ECO:0000313" key="6">
    <source>
        <dbReference type="EMBL" id="MDX2966071.1"/>
    </source>
</evidence>
<evidence type="ECO:0000256" key="2">
    <source>
        <dbReference type="ARBA" id="ARBA00023125"/>
    </source>
</evidence>
<evidence type="ECO:0000313" key="8">
    <source>
        <dbReference type="Proteomes" id="UP001272987"/>
    </source>
</evidence>
<dbReference type="EMBL" id="JARAWC010000051">
    <property type="protein sequence ID" value="MDX2966071.1"/>
    <property type="molecule type" value="Genomic_DNA"/>
</dbReference>
<evidence type="ECO:0000259" key="5">
    <source>
        <dbReference type="PROSITE" id="PS50949"/>
    </source>
</evidence>
<organism evidence="6 9">
    <name type="scientific">Streptomyces acidiscabies</name>
    <dbReference type="NCBI Taxonomy" id="42234"/>
    <lineage>
        <taxon>Bacteria</taxon>
        <taxon>Bacillati</taxon>
        <taxon>Actinomycetota</taxon>
        <taxon>Actinomycetes</taxon>
        <taxon>Kitasatosporales</taxon>
        <taxon>Streptomycetaceae</taxon>
        <taxon>Streptomyces</taxon>
    </lineage>
</organism>
<dbReference type="InterPro" id="IPR036390">
    <property type="entry name" value="WH_DNA-bd_sf"/>
</dbReference>
<dbReference type="EMBL" id="JARAWP010000015">
    <property type="protein sequence ID" value="MDX3021300.1"/>
    <property type="molecule type" value="Genomic_DNA"/>
</dbReference>
<feature type="domain" description="HTH gntR-type" evidence="5">
    <location>
        <begin position="90"/>
        <end position="157"/>
    </location>
</feature>
<dbReference type="GO" id="GO:0003677">
    <property type="term" value="F:DNA binding"/>
    <property type="evidence" value="ECO:0007669"/>
    <property type="project" value="UniProtKB-KW"/>
</dbReference>
<keyword evidence="1" id="KW-0805">Transcription regulation</keyword>
<dbReference type="PROSITE" id="PS50949">
    <property type="entry name" value="HTH_GNTR"/>
    <property type="match status" value="1"/>
</dbReference>
<name>A0AAP6BJS9_9ACTN</name>
<dbReference type="InterPro" id="IPR036388">
    <property type="entry name" value="WH-like_DNA-bd_sf"/>
</dbReference>
<protein>
    <submittedName>
        <fullName evidence="6">GntR family transcriptional regulator</fullName>
    </submittedName>
</protein>
<dbReference type="Proteomes" id="UP001272987">
    <property type="component" value="Unassembled WGS sequence"/>
</dbReference>
<dbReference type="AlphaFoldDB" id="A0AAP6BJS9"/>
<keyword evidence="2" id="KW-0238">DNA-binding</keyword>
<dbReference type="RefSeq" id="WP_010349981.1">
    <property type="nucleotide sequence ID" value="NZ_BCMK01000038.1"/>
</dbReference>
<feature type="region of interest" description="Disordered" evidence="4">
    <location>
        <begin position="1"/>
        <end position="20"/>
    </location>
</feature>
<dbReference type="SUPFAM" id="SSF46785">
    <property type="entry name" value="Winged helix' DNA-binding domain"/>
    <property type="match status" value="2"/>
</dbReference>
<keyword evidence="8" id="KW-1185">Reference proteome</keyword>
<dbReference type="Pfam" id="PF00392">
    <property type="entry name" value="GntR"/>
    <property type="match status" value="2"/>
</dbReference>
<reference evidence="6 8" key="1">
    <citation type="journal article" date="2023" name="Microb. Genom.">
        <title>Mesoterricola silvestris gen. nov., sp. nov., Mesoterricola sediminis sp. nov., Geothrix oryzae sp. nov., Geothrix edaphica sp. nov., Geothrix rubra sp. nov., and Geothrix limicola sp. nov., six novel members of Acidobacteriota isolated from soils.</title>
        <authorList>
            <person name="Weisberg A.J."/>
            <person name="Pearce E."/>
            <person name="Kramer C.G."/>
            <person name="Chang J.H."/>
            <person name="Clarke C.R."/>
        </authorList>
    </citation>
    <scope>NUCLEOTIDE SEQUENCE</scope>
    <source>
        <strain evidence="7 8">NB05-1H</strain>
        <strain evidence="6">NRRL_B-16521</strain>
    </source>
</reference>
<dbReference type="GeneID" id="69810895"/>
<dbReference type="PANTHER" id="PTHR43537">
    <property type="entry name" value="TRANSCRIPTIONAL REGULATOR, GNTR FAMILY"/>
    <property type="match status" value="1"/>
</dbReference>
<accession>A0AAP6BJS9</accession>
<comment type="caution">
    <text evidence="6">The sequence shown here is derived from an EMBL/GenBank/DDBJ whole genome shotgun (WGS) entry which is preliminary data.</text>
</comment>
<sequence>MTDLTAAETRGLDPRRTGQAGRAYRGLHDAITTGQIPPGTPLNVTDLAAGYLVPTIVIHAALRGLARDGLVSTDPLVVASTASTSPGIPRKKIQQIEHSIRLRLADGVYPPGGKFPAPEELADWYGVPAPAIAKALGPLFAEGLLTHDHIGPRVTPLAGHNCPPI</sequence>
<evidence type="ECO:0000256" key="1">
    <source>
        <dbReference type="ARBA" id="ARBA00023015"/>
    </source>
</evidence>
<dbReference type="Proteomes" id="UP001282288">
    <property type="component" value="Unassembled WGS sequence"/>
</dbReference>
<dbReference type="PANTHER" id="PTHR43537:SF44">
    <property type="entry name" value="GNTR FAMILY REGULATORY PROTEIN"/>
    <property type="match status" value="1"/>
</dbReference>
<dbReference type="GO" id="GO:0003700">
    <property type="term" value="F:DNA-binding transcription factor activity"/>
    <property type="evidence" value="ECO:0007669"/>
    <property type="project" value="InterPro"/>
</dbReference>
<evidence type="ECO:0000313" key="7">
    <source>
        <dbReference type="EMBL" id="MDX3021300.1"/>
    </source>
</evidence>
<dbReference type="Gene3D" id="1.10.10.10">
    <property type="entry name" value="Winged helix-like DNA-binding domain superfamily/Winged helix DNA-binding domain"/>
    <property type="match status" value="2"/>
</dbReference>
<evidence type="ECO:0000256" key="3">
    <source>
        <dbReference type="ARBA" id="ARBA00023163"/>
    </source>
</evidence>
<dbReference type="SMART" id="SM00345">
    <property type="entry name" value="HTH_GNTR"/>
    <property type="match status" value="2"/>
</dbReference>
<evidence type="ECO:0000313" key="9">
    <source>
        <dbReference type="Proteomes" id="UP001282288"/>
    </source>
</evidence>
<gene>
    <name evidence="6" type="ORF">PV399_41155</name>
    <name evidence="7" type="ORF">PV666_25905</name>
</gene>
<dbReference type="InterPro" id="IPR000524">
    <property type="entry name" value="Tscrpt_reg_HTH_GntR"/>
</dbReference>
<keyword evidence="3" id="KW-0804">Transcription</keyword>
<proteinExistence type="predicted"/>